<accession>A0A0W8G7U4</accession>
<protein>
    <recommendedName>
        <fullName evidence="5">Homoserine dehydrogenase</fullName>
        <ecNumber evidence="4">1.1.1.3</ecNumber>
    </recommendedName>
</protein>
<dbReference type="PIRSF" id="PIRSF000098">
    <property type="entry name" value="Homoser_dehydrog"/>
    <property type="match status" value="1"/>
</dbReference>
<dbReference type="UniPathway" id="UPA00050">
    <property type="reaction ID" value="UER00063"/>
</dbReference>
<dbReference type="Gene3D" id="3.30.360.10">
    <property type="entry name" value="Dihydrodipicolinate Reductase, domain 2"/>
    <property type="match status" value="1"/>
</dbReference>
<name>A0A0W8G7U4_9ZZZZ</name>
<dbReference type="PANTHER" id="PTHR43331">
    <property type="entry name" value="HOMOSERINE DEHYDROGENASE"/>
    <property type="match status" value="1"/>
</dbReference>
<dbReference type="Gene3D" id="3.40.50.720">
    <property type="entry name" value="NAD(P)-binding Rossmann-like Domain"/>
    <property type="match status" value="1"/>
</dbReference>
<dbReference type="GO" id="GO:0009088">
    <property type="term" value="P:threonine biosynthetic process"/>
    <property type="evidence" value="ECO:0007669"/>
    <property type="project" value="UniProtKB-UniPathway"/>
</dbReference>
<evidence type="ECO:0000256" key="2">
    <source>
        <dbReference type="ARBA" id="ARBA00005062"/>
    </source>
</evidence>
<dbReference type="InterPro" id="IPR001342">
    <property type="entry name" value="HDH_cat"/>
</dbReference>
<dbReference type="InterPro" id="IPR019811">
    <property type="entry name" value="HDH_CS"/>
</dbReference>
<dbReference type="SUPFAM" id="SSF55021">
    <property type="entry name" value="ACT-like"/>
    <property type="match status" value="1"/>
</dbReference>
<evidence type="ECO:0000256" key="6">
    <source>
        <dbReference type="ARBA" id="ARBA00022605"/>
    </source>
</evidence>
<dbReference type="InterPro" id="IPR045865">
    <property type="entry name" value="ACT-like_dom_sf"/>
</dbReference>
<dbReference type="InterPro" id="IPR002912">
    <property type="entry name" value="ACT_dom"/>
</dbReference>
<dbReference type="InterPro" id="IPR016204">
    <property type="entry name" value="HDH"/>
</dbReference>
<evidence type="ECO:0000256" key="9">
    <source>
        <dbReference type="ARBA" id="ARBA00023002"/>
    </source>
</evidence>
<gene>
    <name evidence="12" type="ORF">ASZ90_000956</name>
</gene>
<evidence type="ECO:0000256" key="5">
    <source>
        <dbReference type="ARBA" id="ARBA00013376"/>
    </source>
</evidence>
<dbReference type="Gene3D" id="3.30.70.260">
    <property type="match status" value="1"/>
</dbReference>
<dbReference type="EC" id="1.1.1.3" evidence="4"/>
<dbReference type="GO" id="GO:0004412">
    <property type="term" value="F:homoserine dehydrogenase activity"/>
    <property type="evidence" value="ECO:0007669"/>
    <property type="project" value="UniProtKB-EC"/>
</dbReference>
<comment type="caution">
    <text evidence="12">The sequence shown here is derived from an EMBL/GenBank/DDBJ whole genome shotgun (WGS) entry which is preliminary data.</text>
</comment>
<keyword evidence="10" id="KW-0486">Methionine biosynthesis</keyword>
<dbReference type="NCBIfam" id="NF004976">
    <property type="entry name" value="PRK06349.1"/>
    <property type="match status" value="1"/>
</dbReference>
<evidence type="ECO:0000259" key="11">
    <source>
        <dbReference type="PROSITE" id="PS51671"/>
    </source>
</evidence>
<keyword evidence="6" id="KW-0028">Amino-acid biosynthesis</keyword>
<evidence type="ECO:0000256" key="4">
    <source>
        <dbReference type="ARBA" id="ARBA00013213"/>
    </source>
</evidence>
<dbReference type="InterPro" id="IPR036291">
    <property type="entry name" value="NAD(P)-bd_dom_sf"/>
</dbReference>
<evidence type="ECO:0000256" key="10">
    <source>
        <dbReference type="ARBA" id="ARBA00023167"/>
    </source>
</evidence>
<dbReference type="PROSITE" id="PS51671">
    <property type="entry name" value="ACT"/>
    <property type="match status" value="1"/>
</dbReference>
<dbReference type="FunFam" id="3.30.360.10:FF:000005">
    <property type="entry name" value="Homoserine dehydrogenase"/>
    <property type="match status" value="1"/>
</dbReference>
<evidence type="ECO:0000313" key="12">
    <source>
        <dbReference type="EMBL" id="KUG29174.1"/>
    </source>
</evidence>
<dbReference type="EMBL" id="LNQE01000124">
    <property type="protein sequence ID" value="KUG29174.1"/>
    <property type="molecule type" value="Genomic_DNA"/>
</dbReference>
<keyword evidence="9 12" id="KW-0560">Oxidoreductase</keyword>
<dbReference type="PANTHER" id="PTHR43331:SF1">
    <property type="entry name" value="HOMOSERINE DEHYDROGENASE"/>
    <property type="match status" value="1"/>
</dbReference>
<dbReference type="SUPFAM" id="SSF55347">
    <property type="entry name" value="Glyceraldehyde-3-phosphate dehydrogenase-like, C-terminal domain"/>
    <property type="match status" value="1"/>
</dbReference>
<evidence type="ECO:0000256" key="7">
    <source>
        <dbReference type="ARBA" id="ARBA00022697"/>
    </source>
</evidence>
<feature type="domain" description="ACT" evidence="11">
    <location>
        <begin position="360"/>
        <end position="437"/>
    </location>
</feature>
<organism evidence="12">
    <name type="scientific">hydrocarbon metagenome</name>
    <dbReference type="NCBI Taxonomy" id="938273"/>
    <lineage>
        <taxon>unclassified sequences</taxon>
        <taxon>metagenomes</taxon>
        <taxon>ecological metagenomes</taxon>
    </lineage>
</organism>
<evidence type="ECO:0000256" key="1">
    <source>
        <dbReference type="ARBA" id="ARBA00005056"/>
    </source>
</evidence>
<keyword evidence="8" id="KW-0521">NADP</keyword>
<dbReference type="GO" id="GO:0009086">
    <property type="term" value="P:methionine biosynthetic process"/>
    <property type="evidence" value="ECO:0007669"/>
    <property type="project" value="UniProtKB-KW"/>
</dbReference>
<dbReference type="GO" id="GO:0050661">
    <property type="term" value="F:NADP binding"/>
    <property type="evidence" value="ECO:0007669"/>
    <property type="project" value="InterPro"/>
</dbReference>
<comment type="similarity">
    <text evidence="3">Belongs to the homoserine dehydrogenase family.</text>
</comment>
<dbReference type="Pfam" id="PF01842">
    <property type="entry name" value="ACT"/>
    <property type="match status" value="1"/>
</dbReference>
<comment type="pathway">
    <text evidence="2">Amino-acid biosynthesis; L-methionine biosynthesis via de novo pathway; L-homoserine from L-aspartate: step 3/3.</text>
</comment>
<dbReference type="UniPathway" id="UPA00051">
    <property type="reaction ID" value="UER00465"/>
</dbReference>
<dbReference type="Pfam" id="PF00742">
    <property type="entry name" value="Homoserine_dh"/>
    <property type="match status" value="1"/>
</dbReference>
<evidence type="ECO:0000256" key="3">
    <source>
        <dbReference type="ARBA" id="ARBA00006753"/>
    </source>
</evidence>
<reference evidence="12" key="1">
    <citation type="journal article" date="2015" name="Proc. Natl. Acad. Sci. U.S.A.">
        <title>Networks of energetic and metabolic interactions define dynamics in microbial communities.</title>
        <authorList>
            <person name="Embree M."/>
            <person name="Liu J.K."/>
            <person name="Al-Bassam M.M."/>
            <person name="Zengler K."/>
        </authorList>
    </citation>
    <scope>NUCLEOTIDE SEQUENCE</scope>
</reference>
<sequence length="437" mass="46360">MNAAYVSPSGSPVRLGLAGLGTVGAGLVRLLGDNADWIRRRVGRDMILKTVLVRDLGKPRDAALGPDTVLTTRPADLVADPDIDIVVELMGGTGAAYDLIRDALTAGKHVVTANKALLAERGPELFALAGRKGLGLLYEASVAGAIPIVQTLKESLAANRIESLIGILNGTANYILTKMTDKGLEFGEALKKAQGKGYAEADPTLDIEGLDAAHKLVLLIRLAYGENYPLAKLPVQGITRVTPLDIRFAAEFGYVIKLIGQVRRVDGRLDAGVCPMLVHRDYLLANVQGAFNAIRLEGDASGPMLLHGKGAGGLPTASAVAADILSLARPGHCPNNTGFLAEPLPEAGILDPDEAVCRHFIRFNVEDRAGVMAAISKVMGEEGVSIYQAVQKGDPETGYVPIVFLTHAAPVRAVRRVIEAVDAMPFLRPETVHYRVL</sequence>
<comment type="pathway">
    <text evidence="1">Amino-acid biosynthesis; L-threonine biosynthesis; L-threonine from L-aspartate: step 3/5.</text>
</comment>
<evidence type="ECO:0000256" key="8">
    <source>
        <dbReference type="ARBA" id="ARBA00022857"/>
    </source>
</evidence>
<dbReference type="InterPro" id="IPR005106">
    <property type="entry name" value="Asp/hSer_DH_NAD-bd"/>
</dbReference>
<dbReference type="Pfam" id="PF03447">
    <property type="entry name" value="NAD_binding_3"/>
    <property type="match status" value="1"/>
</dbReference>
<dbReference type="CDD" id="cd04881">
    <property type="entry name" value="ACT_HSDH-Hom"/>
    <property type="match status" value="1"/>
</dbReference>
<dbReference type="AlphaFoldDB" id="A0A0W8G7U4"/>
<proteinExistence type="inferred from homology"/>
<keyword evidence="7" id="KW-0791">Threonine biosynthesis</keyword>
<dbReference type="PROSITE" id="PS01042">
    <property type="entry name" value="HOMOSER_DHGENASE"/>
    <property type="match status" value="1"/>
</dbReference>
<dbReference type="SUPFAM" id="SSF51735">
    <property type="entry name" value="NAD(P)-binding Rossmann-fold domains"/>
    <property type="match status" value="1"/>
</dbReference>